<evidence type="ECO:0000313" key="6">
    <source>
        <dbReference type="Proteomes" id="UP000501747"/>
    </source>
</evidence>
<dbReference type="InterPro" id="IPR018490">
    <property type="entry name" value="cNMP-bd_dom_sf"/>
</dbReference>
<organism evidence="5 6">
    <name type="scientific">Vagococcus hydrophili</name>
    <dbReference type="NCBI Taxonomy" id="2714947"/>
    <lineage>
        <taxon>Bacteria</taxon>
        <taxon>Bacillati</taxon>
        <taxon>Bacillota</taxon>
        <taxon>Bacilli</taxon>
        <taxon>Lactobacillales</taxon>
        <taxon>Enterococcaceae</taxon>
        <taxon>Vagococcus</taxon>
    </lineage>
</organism>
<dbReference type="EMBL" id="CP049887">
    <property type="protein sequence ID" value="QIL48310.1"/>
    <property type="molecule type" value="Genomic_DNA"/>
</dbReference>
<dbReference type="Pfam" id="PF13545">
    <property type="entry name" value="HTH_Crp_2"/>
    <property type="match status" value="1"/>
</dbReference>
<evidence type="ECO:0000256" key="3">
    <source>
        <dbReference type="ARBA" id="ARBA00023163"/>
    </source>
</evidence>
<sequence length="231" mass="26875">MKKINQPTLMKQYMEKYHLTDYFSQDVSSHLNLYFWKKGEHICREEENNDYLFFFVDGKAKVYTTLKNGKSLLICFYDDFNLIGSLEMMDHRLSTASIQVIEDSFCIGIKQRAVQKYLFGDVVFLQFILRSLSTELERSTKNSSINLLYPLENRLASYLFATKEEPDLAISAYPVFNENLTSLAELLGTSYRHLHRSLKVLADKKVINKTAHGFELIDLPQLEELAADLYH</sequence>
<evidence type="ECO:0000256" key="1">
    <source>
        <dbReference type="ARBA" id="ARBA00023015"/>
    </source>
</evidence>
<dbReference type="SUPFAM" id="SSF46785">
    <property type="entry name" value="Winged helix' DNA-binding domain"/>
    <property type="match status" value="1"/>
</dbReference>
<keyword evidence="6" id="KW-1185">Reference proteome</keyword>
<keyword evidence="2" id="KW-0238">DNA-binding</keyword>
<dbReference type="Proteomes" id="UP000501747">
    <property type="component" value="Chromosome"/>
</dbReference>
<feature type="domain" description="Cyclic nucleotide-binding" evidence="4">
    <location>
        <begin position="34"/>
        <end position="118"/>
    </location>
</feature>
<dbReference type="InterPro" id="IPR036390">
    <property type="entry name" value="WH_DNA-bd_sf"/>
</dbReference>
<dbReference type="SUPFAM" id="SSF51206">
    <property type="entry name" value="cAMP-binding domain-like"/>
    <property type="match status" value="1"/>
</dbReference>
<name>A0A6G8ATK7_9ENTE</name>
<evidence type="ECO:0000313" key="5">
    <source>
        <dbReference type="EMBL" id="QIL48310.1"/>
    </source>
</evidence>
<dbReference type="CDD" id="cd00038">
    <property type="entry name" value="CAP_ED"/>
    <property type="match status" value="1"/>
</dbReference>
<evidence type="ECO:0000259" key="4">
    <source>
        <dbReference type="PROSITE" id="PS50042"/>
    </source>
</evidence>
<dbReference type="Gene3D" id="1.10.10.10">
    <property type="entry name" value="Winged helix-like DNA-binding domain superfamily/Winged helix DNA-binding domain"/>
    <property type="match status" value="1"/>
</dbReference>
<dbReference type="KEGG" id="vhy:G7082_07300"/>
<dbReference type="GO" id="GO:0003677">
    <property type="term" value="F:DNA binding"/>
    <property type="evidence" value="ECO:0007669"/>
    <property type="project" value="UniProtKB-KW"/>
</dbReference>
<dbReference type="InterPro" id="IPR036388">
    <property type="entry name" value="WH-like_DNA-bd_sf"/>
</dbReference>
<dbReference type="RefSeq" id="WP_166034457.1">
    <property type="nucleotide sequence ID" value="NZ_CP049887.1"/>
</dbReference>
<dbReference type="InterPro" id="IPR000595">
    <property type="entry name" value="cNMP-bd_dom"/>
</dbReference>
<proteinExistence type="predicted"/>
<keyword evidence="3" id="KW-0804">Transcription</keyword>
<dbReference type="AlphaFoldDB" id="A0A6G8ATK7"/>
<accession>A0A6G8ATK7</accession>
<dbReference type="InterPro" id="IPR014710">
    <property type="entry name" value="RmlC-like_jellyroll"/>
</dbReference>
<dbReference type="Gene3D" id="2.60.120.10">
    <property type="entry name" value="Jelly Rolls"/>
    <property type="match status" value="1"/>
</dbReference>
<keyword evidence="1" id="KW-0805">Transcription regulation</keyword>
<reference evidence="5 6" key="1">
    <citation type="submission" date="2020-03" db="EMBL/GenBank/DDBJ databases">
        <title>Vagococcus sp. nov., isolated from beetles.</title>
        <authorList>
            <person name="Hyun D.-W."/>
            <person name="Bae J.-W."/>
        </authorList>
    </citation>
    <scope>NUCLEOTIDE SEQUENCE [LARGE SCALE GENOMIC DNA]</scope>
    <source>
        <strain evidence="5 6">HDW17B</strain>
    </source>
</reference>
<dbReference type="Pfam" id="PF00027">
    <property type="entry name" value="cNMP_binding"/>
    <property type="match status" value="1"/>
</dbReference>
<dbReference type="InterPro" id="IPR012318">
    <property type="entry name" value="HTH_CRP"/>
</dbReference>
<protein>
    <submittedName>
        <fullName evidence="5">Cyclic nucleotide-binding domain-containing protein</fullName>
    </submittedName>
</protein>
<evidence type="ECO:0000256" key="2">
    <source>
        <dbReference type="ARBA" id="ARBA00023125"/>
    </source>
</evidence>
<gene>
    <name evidence="5" type="ORF">G7082_07300</name>
</gene>
<dbReference type="GO" id="GO:0006355">
    <property type="term" value="P:regulation of DNA-templated transcription"/>
    <property type="evidence" value="ECO:0007669"/>
    <property type="project" value="InterPro"/>
</dbReference>
<dbReference type="PROSITE" id="PS50042">
    <property type="entry name" value="CNMP_BINDING_3"/>
    <property type="match status" value="1"/>
</dbReference>